<sequence>MMATLSSDIADSSSHPPCRCEYPSSDEEAIEELGLLGTLPTFFLHRNRRLEARSGGKKVHKWFLVLPEQVRELVHANGFEAFVLGLNLPKMDWSLVTSLVERWWDTTNTFHLPSASEMTITPGDFSLLTGLRVGGVPLWVDPRLWERTGALKWFLGKVPPLHSRGHIDISWLSKTFMKTDVLTQFLAPLQHLEIVRDFDWGSSALATLYGNLGACSRDKSPILGGLYRVLEVRFDHWGGVPEDAPLARFRVLDRTRSLLEGPFCRAWYLGDQVASQWHPRAEALQFVPPPPPASMRSTSSMSKEDLKNVRIRDWAGLLLQAGDYMEYCRLFLAPAVAAPHVAPVWPRAPSFISFHSDDGEEEHLALTPCTTQLYTLPAGVSQESSFF</sequence>
<dbReference type="EMBL" id="CM046398">
    <property type="protein sequence ID" value="KAI8529979.1"/>
    <property type="molecule type" value="Genomic_DNA"/>
</dbReference>
<gene>
    <name evidence="1" type="ORF">RHMOL_Rhmol11G0018000</name>
</gene>
<keyword evidence="2" id="KW-1185">Reference proteome</keyword>
<organism evidence="1 2">
    <name type="scientific">Rhododendron molle</name>
    <name type="common">Chinese azalea</name>
    <name type="synonym">Azalea mollis</name>
    <dbReference type="NCBI Taxonomy" id="49168"/>
    <lineage>
        <taxon>Eukaryota</taxon>
        <taxon>Viridiplantae</taxon>
        <taxon>Streptophyta</taxon>
        <taxon>Embryophyta</taxon>
        <taxon>Tracheophyta</taxon>
        <taxon>Spermatophyta</taxon>
        <taxon>Magnoliopsida</taxon>
        <taxon>eudicotyledons</taxon>
        <taxon>Gunneridae</taxon>
        <taxon>Pentapetalae</taxon>
        <taxon>asterids</taxon>
        <taxon>Ericales</taxon>
        <taxon>Ericaceae</taxon>
        <taxon>Ericoideae</taxon>
        <taxon>Rhodoreae</taxon>
        <taxon>Rhododendron</taxon>
    </lineage>
</organism>
<name>A0ACC0LMX9_RHOML</name>
<dbReference type="Proteomes" id="UP001062846">
    <property type="component" value="Chromosome 11"/>
</dbReference>
<evidence type="ECO:0000313" key="1">
    <source>
        <dbReference type="EMBL" id="KAI8529979.1"/>
    </source>
</evidence>
<proteinExistence type="predicted"/>
<comment type="caution">
    <text evidence="1">The sequence shown here is derived from an EMBL/GenBank/DDBJ whole genome shotgun (WGS) entry which is preliminary data.</text>
</comment>
<evidence type="ECO:0000313" key="2">
    <source>
        <dbReference type="Proteomes" id="UP001062846"/>
    </source>
</evidence>
<accession>A0ACC0LMX9</accession>
<protein>
    <submittedName>
        <fullName evidence="1">Uncharacterized protein</fullName>
    </submittedName>
</protein>
<reference evidence="1" key="1">
    <citation type="submission" date="2022-02" db="EMBL/GenBank/DDBJ databases">
        <title>Plant Genome Project.</title>
        <authorList>
            <person name="Zhang R.-G."/>
        </authorList>
    </citation>
    <scope>NUCLEOTIDE SEQUENCE</scope>
    <source>
        <strain evidence="1">AT1</strain>
    </source>
</reference>